<dbReference type="FunFam" id="2.10.109.10:FF:000001">
    <property type="entry name" value="LexA repressor"/>
    <property type="match status" value="1"/>
</dbReference>
<evidence type="ECO:0000256" key="6">
    <source>
        <dbReference type="ARBA" id="ARBA00022813"/>
    </source>
</evidence>
<dbReference type="InterPro" id="IPR006197">
    <property type="entry name" value="Peptidase_S24_LexA"/>
</dbReference>
<evidence type="ECO:0000256" key="3">
    <source>
        <dbReference type="ARBA" id="ARBA00022705"/>
    </source>
</evidence>
<evidence type="ECO:0000256" key="1">
    <source>
        <dbReference type="ARBA" id="ARBA00007484"/>
    </source>
</evidence>
<feature type="domain" description="Peptidase S24/S26A/S26B/S26C" evidence="14">
    <location>
        <begin position="82"/>
        <end position="194"/>
    </location>
</feature>
<dbReference type="InterPro" id="IPR050077">
    <property type="entry name" value="LexA_repressor"/>
</dbReference>
<dbReference type="Proteomes" id="UP000316495">
    <property type="component" value="Unassembled WGS sequence"/>
</dbReference>
<gene>
    <name evidence="12" type="primary">lexA</name>
    <name evidence="16" type="ORF">Athens101428_161</name>
</gene>
<dbReference type="InterPro" id="IPR015927">
    <property type="entry name" value="Peptidase_S24_S26A/B/C"/>
</dbReference>
<dbReference type="GO" id="GO:0006508">
    <property type="term" value="P:proteolysis"/>
    <property type="evidence" value="ECO:0007669"/>
    <property type="project" value="InterPro"/>
</dbReference>
<dbReference type="InterPro" id="IPR036390">
    <property type="entry name" value="WH_DNA-bd_sf"/>
</dbReference>
<feature type="active site" description="For autocatalytic cleavage activity" evidence="12">
    <location>
        <position position="160"/>
    </location>
</feature>
<dbReference type="InterPro" id="IPR039418">
    <property type="entry name" value="LexA-like"/>
</dbReference>
<feature type="DNA-binding region" description="H-T-H motif" evidence="12">
    <location>
        <begin position="28"/>
        <end position="48"/>
    </location>
</feature>
<dbReference type="EC" id="3.4.21.88" evidence="12"/>
<dbReference type="InterPro" id="IPR006199">
    <property type="entry name" value="LexA_DNA-bd_dom"/>
</dbReference>
<keyword evidence="8 12" id="KW-0238">DNA-binding</keyword>
<dbReference type="GO" id="GO:0003677">
    <property type="term" value="F:DNA binding"/>
    <property type="evidence" value="ECO:0007669"/>
    <property type="project" value="UniProtKB-UniRule"/>
</dbReference>
<evidence type="ECO:0000256" key="12">
    <source>
        <dbReference type="HAMAP-Rule" id="MF_00015"/>
    </source>
</evidence>
<evidence type="ECO:0000256" key="2">
    <source>
        <dbReference type="ARBA" id="ARBA00022491"/>
    </source>
</evidence>
<evidence type="ECO:0000256" key="11">
    <source>
        <dbReference type="ARBA" id="ARBA00023236"/>
    </source>
</evidence>
<keyword evidence="5 12" id="KW-0378">Hydrolase</keyword>
<accession>A0A554LPN1</accession>
<dbReference type="GO" id="GO:0004252">
    <property type="term" value="F:serine-type endopeptidase activity"/>
    <property type="evidence" value="ECO:0007669"/>
    <property type="project" value="UniProtKB-UniRule"/>
</dbReference>
<dbReference type="PRINTS" id="PR00726">
    <property type="entry name" value="LEXASERPTASE"/>
</dbReference>
<feature type="domain" description="LexA repressor DNA-binding" evidence="15">
    <location>
        <begin position="1"/>
        <end position="64"/>
    </location>
</feature>
<evidence type="ECO:0000256" key="10">
    <source>
        <dbReference type="ARBA" id="ARBA00023204"/>
    </source>
</evidence>
<dbReference type="GO" id="GO:0006260">
    <property type="term" value="P:DNA replication"/>
    <property type="evidence" value="ECO:0007669"/>
    <property type="project" value="UniProtKB-UniRule"/>
</dbReference>
<keyword evidence="4 12" id="KW-0227">DNA damage</keyword>
<proteinExistence type="inferred from homology"/>
<keyword evidence="9 12" id="KW-0804">Transcription</keyword>
<dbReference type="GO" id="GO:0009432">
    <property type="term" value="P:SOS response"/>
    <property type="evidence" value="ECO:0007669"/>
    <property type="project" value="UniProtKB-UniRule"/>
</dbReference>
<dbReference type="InterPro" id="IPR006200">
    <property type="entry name" value="LexA"/>
</dbReference>
<dbReference type="NCBIfam" id="TIGR00498">
    <property type="entry name" value="lexA"/>
    <property type="match status" value="1"/>
</dbReference>
<dbReference type="SUPFAM" id="SSF46785">
    <property type="entry name" value="Winged helix' DNA-binding domain"/>
    <property type="match status" value="1"/>
</dbReference>
<dbReference type="AlphaFoldDB" id="A0A554LPN1"/>
<dbReference type="Pfam" id="PF00717">
    <property type="entry name" value="Peptidase_S24"/>
    <property type="match status" value="1"/>
</dbReference>
<dbReference type="EMBL" id="VMGN01000006">
    <property type="protein sequence ID" value="TSC94820.1"/>
    <property type="molecule type" value="Genomic_DNA"/>
</dbReference>
<keyword evidence="3 12" id="KW-0235">DNA replication</keyword>
<keyword evidence="7 12" id="KW-0805">Transcription regulation</keyword>
<evidence type="ECO:0000256" key="9">
    <source>
        <dbReference type="ARBA" id="ARBA00023163"/>
    </source>
</evidence>
<evidence type="ECO:0000256" key="7">
    <source>
        <dbReference type="ARBA" id="ARBA00023015"/>
    </source>
</evidence>
<organism evidence="16 17">
    <name type="scientific">Candidatus Berkelbacteria bacterium Athens1014_28</name>
    <dbReference type="NCBI Taxonomy" id="2017145"/>
    <lineage>
        <taxon>Bacteria</taxon>
        <taxon>Candidatus Berkelbacteria</taxon>
    </lineage>
</organism>
<dbReference type="Pfam" id="PF01726">
    <property type="entry name" value="LexA_DNA_bind"/>
    <property type="match status" value="1"/>
</dbReference>
<evidence type="ECO:0000256" key="4">
    <source>
        <dbReference type="ARBA" id="ARBA00022763"/>
    </source>
</evidence>
<dbReference type="HAMAP" id="MF_00015">
    <property type="entry name" value="LexA"/>
    <property type="match status" value="1"/>
</dbReference>
<feature type="active site" description="For autocatalytic cleavage activity" evidence="12">
    <location>
        <position position="122"/>
    </location>
</feature>
<sequence length="202" mass="23068">MESLTKRQKEILDFIRSFIEENGYAPSFREIAYYFELSSVSTVAEYISILEEKGYLTKEAMEARSIQLTPAFASGIDTFEIPLSGVIDAGKPIEAIRTNETIDIPKDMMGRRTFALRVRGESMIDDGILDGDYVIIEQSQTPRNGEIVVALIDNENATLKRFYFEKDQIRLQPANKTMKPMRFAKKRVTIQGKVKGVIRKFH</sequence>
<dbReference type="Gene3D" id="1.10.10.10">
    <property type="entry name" value="Winged helix-like DNA-binding domain superfamily/Winged helix DNA-binding domain"/>
    <property type="match status" value="1"/>
</dbReference>
<dbReference type="GO" id="GO:0006281">
    <property type="term" value="P:DNA repair"/>
    <property type="evidence" value="ECO:0007669"/>
    <property type="project" value="UniProtKB-UniRule"/>
</dbReference>
<evidence type="ECO:0000259" key="15">
    <source>
        <dbReference type="Pfam" id="PF01726"/>
    </source>
</evidence>
<keyword evidence="11 12" id="KW-0742">SOS response</keyword>
<keyword evidence="6 12" id="KW-0068">Autocatalytic cleavage</keyword>
<keyword evidence="2 12" id="KW-0678">Repressor</keyword>
<dbReference type="CDD" id="cd06529">
    <property type="entry name" value="S24_LexA-like"/>
    <property type="match status" value="1"/>
</dbReference>
<comment type="catalytic activity">
    <reaction evidence="12">
        <text>Hydrolysis of Ala-|-Gly bond in repressor LexA.</text>
        <dbReference type="EC" id="3.4.21.88"/>
    </reaction>
</comment>
<evidence type="ECO:0000313" key="17">
    <source>
        <dbReference type="Proteomes" id="UP000316495"/>
    </source>
</evidence>
<reference evidence="16 17" key="1">
    <citation type="submission" date="2017-07" db="EMBL/GenBank/DDBJ databases">
        <title>Mechanisms for carbon and nitrogen cycling indicate functional differentiation within the Candidate Phyla Radiation.</title>
        <authorList>
            <person name="Danczak R.E."/>
            <person name="Johnston M.D."/>
            <person name="Kenah C."/>
            <person name="Slattery M."/>
            <person name="Wrighton K.C."/>
            <person name="Wilkins M.J."/>
        </authorList>
    </citation>
    <scope>NUCLEOTIDE SEQUENCE [LARGE SCALE GENOMIC DNA]</scope>
    <source>
        <strain evidence="16">Athens1014_28</strain>
    </source>
</reference>
<comment type="subunit">
    <text evidence="12">Homodimer.</text>
</comment>
<keyword evidence="10 12" id="KW-0234">DNA repair</keyword>
<evidence type="ECO:0000256" key="5">
    <source>
        <dbReference type="ARBA" id="ARBA00022801"/>
    </source>
</evidence>
<evidence type="ECO:0000313" key="16">
    <source>
        <dbReference type="EMBL" id="TSC94820.1"/>
    </source>
</evidence>
<protein>
    <recommendedName>
        <fullName evidence="12">LexA repressor</fullName>
        <ecNumber evidence="12">3.4.21.88</ecNumber>
    </recommendedName>
</protein>
<dbReference type="SUPFAM" id="SSF51306">
    <property type="entry name" value="LexA/Signal peptidase"/>
    <property type="match status" value="1"/>
</dbReference>
<dbReference type="InterPro" id="IPR036286">
    <property type="entry name" value="LexA/Signal_pep-like_sf"/>
</dbReference>
<dbReference type="PANTHER" id="PTHR33516:SF2">
    <property type="entry name" value="LEXA REPRESSOR-RELATED"/>
    <property type="match status" value="1"/>
</dbReference>
<comment type="caution">
    <text evidence="16">The sequence shown here is derived from an EMBL/GenBank/DDBJ whole genome shotgun (WGS) entry which is preliminary data.</text>
</comment>
<evidence type="ECO:0000259" key="14">
    <source>
        <dbReference type="Pfam" id="PF00717"/>
    </source>
</evidence>
<dbReference type="InterPro" id="IPR036388">
    <property type="entry name" value="WH-like_DNA-bd_sf"/>
</dbReference>
<dbReference type="Gene3D" id="2.10.109.10">
    <property type="entry name" value="Umud Fragment, subunit A"/>
    <property type="match status" value="1"/>
</dbReference>
<dbReference type="PANTHER" id="PTHR33516">
    <property type="entry name" value="LEXA REPRESSOR"/>
    <property type="match status" value="1"/>
</dbReference>
<name>A0A554LPN1_9BACT</name>
<comment type="function">
    <text evidence="12">Represses a number of genes involved in the response to DNA damage (SOS response), including recA and lexA. In the presence of single-stranded DNA, RecA interacts with LexA causing an autocatalytic cleavage which disrupts the DNA-binding part of LexA, leading to derepression of the SOS regulon and eventually DNA repair.</text>
</comment>
<comment type="similarity">
    <text evidence="1 12 13">Belongs to the peptidase S24 family.</text>
</comment>
<evidence type="ECO:0000256" key="8">
    <source>
        <dbReference type="ARBA" id="ARBA00023125"/>
    </source>
</evidence>
<dbReference type="GO" id="GO:0045892">
    <property type="term" value="P:negative regulation of DNA-templated transcription"/>
    <property type="evidence" value="ECO:0007669"/>
    <property type="project" value="UniProtKB-UniRule"/>
</dbReference>
<feature type="site" description="Cleavage; by autolysis" evidence="12">
    <location>
        <begin position="89"/>
        <end position="90"/>
    </location>
</feature>
<evidence type="ECO:0000256" key="13">
    <source>
        <dbReference type="RuleBase" id="RU003991"/>
    </source>
</evidence>